<evidence type="ECO:0000313" key="2">
    <source>
        <dbReference type="Proteomes" id="UP000024635"/>
    </source>
</evidence>
<proteinExistence type="predicted"/>
<dbReference type="EMBL" id="JARK01001373">
    <property type="protein sequence ID" value="EYC15216.1"/>
    <property type="molecule type" value="Genomic_DNA"/>
</dbReference>
<gene>
    <name evidence="1" type="primary">Acey_s0037.g3391</name>
    <name evidence="1" type="ORF">Y032_0037g3391</name>
</gene>
<organism evidence="1 2">
    <name type="scientific">Ancylostoma ceylanicum</name>
    <dbReference type="NCBI Taxonomy" id="53326"/>
    <lineage>
        <taxon>Eukaryota</taxon>
        <taxon>Metazoa</taxon>
        <taxon>Ecdysozoa</taxon>
        <taxon>Nematoda</taxon>
        <taxon>Chromadorea</taxon>
        <taxon>Rhabditida</taxon>
        <taxon>Rhabditina</taxon>
        <taxon>Rhabditomorpha</taxon>
        <taxon>Strongyloidea</taxon>
        <taxon>Ancylostomatidae</taxon>
        <taxon>Ancylostomatinae</taxon>
        <taxon>Ancylostoma</taxon>
    </lineage>
</organism>
<evidence type="ECO:0000313" key="1">
    <source>
        <dbReference type="EMBL" id="EYC15216.1"/>
    </source>
</evidence>
<accession>A0A016UJX9</accession>
<keyword evidence="2" id="KW-1185">Reference proteome</keyword>
<name>A0A016UJX9_9BILA</name>
<comment type="caution">
    <text evidence="1">The sequence shown here is derived from an EMBL/GenBank/DDBJ whole genome shotgun (WGS) entry which is preliminary data.</text>
</comment>
<reference evidence="2" key="1">
    <citation type="journal article" date="2015" name="Nat. Genet.">
        <title>The genome and transcriptome of the zoonotic hookworm Ancylostoma ceylanicum identify infection-specific gene families.</title>
        <authorList>
            <person name="Schwarz E.M."/>
            <person name="Hu Y."/>
            <person name="Antoshechkin I."/>
            <person name="Miller M.M."/>
            <person name="Sternberg P.W."/>
            <person name="Aroian R.V."/>
        </authorList>
    </citation>
    <scope>NUCLEOTIDE SEQUENCE</scope>
    <source>
        <strain evidence="2">HY135</strain>
    </source>
</reference>
<dbReference type="Proteomes" id="UP000024635">
    <property type="component" value="Unassembled WGS sequence"/>
</dbReference>
<dbReference type="AlphaFoldDB" id="A0A016UJX9"/>
<protein>
    <submittedName>
        <fullName evidence="1">Uncharacterized protein</fullName>
    </submittedName>
</protein>
<sequence length="117" mass="13135">MKTGILKRWRIKECGEHGTPSEPSWDIGYSSQDVIDPDINLWIDFIGFLSSARIQIEVCPLGQSITLITEMTTILSDMFIDLLIFLIFANFARGLEEACPEGLSTTLIAYITTILHI</sequence>